<accession>A0ABR8H0L5</accession>
<name>A0ABR8H0L5_9CYAN</name>
<evidence type="ECO:0000313" key="1">
    <source>
        <dbReference type="EMBL" id="MBD2608978.1"/>
    </source>
</evidence>
<gene>
    <name evidence="1" type="ORF">H6G81_31780</name>
</gene>
<protein>
    <submittedName>
        <fullName evidence="1">Uncharacterized protein</fullName>
    </submittedName>
</protein>
<proteinExistence type="predicted"/>
<evidence type="ECO:0000313" key="2">
    <source>
        <dbReference type="Proteomes" id="UP000660380"/>
    </source>
</evidence>
<organism evidence="1 2">
    <name type="scientific">Scytonema hofmannii FACHB-248</name>
    <dbReference type="NCBI Taxonomy" id="1842502"/>
    <lineage>
        <taxon>Bacteria</taxon>
        <taxon>Bacillati</taxon>
        <taxon>Cyanobacteriota</taxon>
        <taxon>Cyanophyceae</taxon>
        <taxon>Nostocales</taxon>
        <taxon>Scytonemataceae</taxon>
        <taxon>Scytonema</taxon>
    </lineage>
</organism>
<sequence>MGIITTYFDLMSPHAIALSPDAIELDRDPIALSPDAIELDRDPIELSPDAIE</sequence>
<comment type="caution">
    <text evidence="1">The sequence shown here is derived from an EMBL/GenBank/DDBJ whole genome shotgun (WGS) entry which is preliminary data.</text>
</comment>
<keyword evidence="2" id="KW-1185">Reference proteome</keyword>
<reference evidence="1 2" key="1">
    <citation type="journal article" date="2020" name="ISME J.">
        <title>Comparative genomics reveals insights into cyanobacterial evolution and habitat adaptation.</title>
        <authorList>
            <person name="Chen M.Y."/>
            <person name="Teng W.K."/>
            <person name="Zhao L."/>
            <person name="Hu C.X."/>
            <person name="Zhou Y.K."/>
            <person name="Han B.P."/>
            <person name="Song L.R."/>
            <person name="Shu W.S."/>
        </authorList>
    </citation>
    <scope>NUCLEOTIDE SEQUENCE [LARGE SCALE GENOMIC DNA]</scope>
    <source>
        <strain evidence="1 2">FACHB-248</strain>
    </source>
</reference>
<dbReference type="EMBL" id="JACJTA010000119">
    <property type="protein sequence ID" value="MBD2608978.1"/>
    <property type="molecule type" value="Genomic_DNA"/>
</dbReference>
<dbReference type="Proteomes" id="UP000660380">
    <property type="component" value="Unassembled WGS sequence"/>
</dbReference>
<dbReference type="RefSeq" id="WP_190909942.1">
    <property type="nucleotide sequence ID" value="NZ_JACJTA010000119.1"/>
</dbReference>